<evidence type="ECO:0000313" key="1">
    <source>
        <dbReference type="EMBL" id="KOO38507.1"/>
    </source>
</evidence>
<evidence type="ECO:0008006" key="2">
    <source>
        <dbReference type="Google" id="ProtNLM"/>
    </source>
</evidence>
<name>A0A0M0KIS7_ALKHA</name>
<dbReference type="NCBIfam" id="TIGR01603">
    <property type="entry name" value="maj_tail_phi13"/>
    <property type="match status" value="1"/>
</dbReference>
<dbReference type="EMBL" id="LILD01000001">
    <property type="protein sequence ID" value="KOO38507.1"/>
    <property type="molecule type" value="Genomic_DNA"/>
</dbReference>
<dbReference type="RefSeq" id="WP_053430774.1">
    <property type="nucleotide sequence ID" value="NZ_LILD02000041.1"/>
</dbReference>
<comment type="caution">
    <text evidence="1">The sequence shown here is derived from an EMBL/GenBank/DDBJ whole genome shotgun (WGS) entry which is preliminary data.</text>
</comment>
<reference evidence="1" key="1">
    <citation type="submission" date="2015-08" db="EMBL/GenBank/DDBJ databases">
        <title>Complete DNA Sequence of Pseudomonas syringae pv. actinidiae, the Causal Agent of Kiwifruit Canker Disease.</title>
        <authorList>
            <person name="Rikkerink E.H.A."/>
            <person name="Fineran P.C."/>
        </authorList>
    </citation>
    <scope>NUCLEOTIDE SEQUENCE</scope>
    <source>
        <strain evidence="1">DSM 13666</strain>
    </source>
</reference>
<sequence>MSEGKPIVGLRDIHYAILTSDGVDGTEYETPKRIVGGINVSITPTVNDSTLYADDGPSENDASLGEIGVALNTKGLPKEAQADLLGHKVNSDGVLVKSTNDQAPYVALGFRSLLSGGGYRYVWLYKGRFRPQEQNYQTKGENIEYQTPTINATFVRRESDDQWQAVVDQNDPDIAPGVIENWFNEVYEEASEV</sequence>
<organism evidence="1">
    <name type="scientific">Halalkalibacterium halodurans</name>
    <name type="common">Bacillus halodurans</name>
    <dbReference type="NCBI Taxonomy" id="86665"/>
    <lineage>
        <taxon>Bacteria</taxon>
        <taxon>Bacillati</taxon>
        <taxon>Bacillota</taxon>
        <taxon>Bacilli</taxon>
        <taxon>Bacillales</taxon>
        <taxon>Bacillaceae</taxon>
        <taxon>Halalkalibacterium (ex Joshi et al. 2022)</taxon>
    </lineage>
</organism>
<protein>
    <recommendedName>
        <fullName evidence="2">Phage major tail protein, phi13 family</fullName>
    </recommendedName>
</protein>
<dbReference type="Pfam" id="PF04630">
    <property type="entry name" value="Phage_TTP_1"/>
    <property type="match status" value="1"/>
</dbReference>
<proteinExistence type="predicted"/>
<dbReference type="AlphaFoldDB" id="A0A0M0KIS7"/>
<dbReference type="PATRIC" id="fig|136160.3.peg.1555"/>
<dbReference type="InterPro" id="IPR006724">
    <property type="entry name" value="Phage_TTP"/>
</dbReference>
<dbReference type="InterPro" id="IPR006490">
    <property type="entry name" value="Maj_tail_phi13"/>
</dbReference>
<gene>
    <name evidence="1" type="ORF">AMD02_06280</name>
</gene>
<accession>A0A0M0KIS7</accession>